<dbReference type="Proteomes" id="UP000287156">
    <property type="component" value="Unassembled WGS sequence"/>
</dbReference>
<protein>
    <submittedName>
        <fullName evidence="1">Amino acid synthesis family protein</fullName>
    </submittedName>
</protein>
<comment type="caution">
    <text evidence="1">The sequence shown here is derived from an EMBL/GenBank/DDBJ whole genome shotgun (WGS) entry which is preliminary data.</text>
</comment>
<accession>A0A429Y786</accession>
<reference evidence="1" key="1">
    <citation type="submission" date="2018-12" db="EMBL/GenBank/DDBJ databases">
        <authorList>
            <person name="Sun L."/>
            <person name="Chen Z."/>
        </authorList>
    </citation>
    <scope>NUCLEOTIDE SEQUENCE [LARGE SCALE GENOMIC DNA]</scope>
    <source>
        <strain evidence="1">3-2-2</strain>
    </source>
</reference>
<dbReference type="InterPro" id="IPR009569">
    <property type="entry name" value="AA_synth_put"/>
</dbReference>
<evidence type="ECO:0000313" key="2">
    <source>
        <dbReference type="Proteomes" id="UP000287156"/>
    </source>
</evidence>
<organism evidence="1 2">
    <name type="scientific">Siminovitchia acidinfaciens</name>
    <dbReference type="NCBI Taxonomy" id="2321395"/>
    <lineage>
        <taxon>Bacteria</taxon>
        <taxon>Bacillati</taxon>
        <taxon>Bacillota</taxon>
        <taxon>Bacilli</taxon>
        <taxon>Bacillales</taxon>
        <taxon>Bacillaceae</taxon>
        <taxon>Siminovitchia</taxon>
    </lineage>
</organism>
<proteinExistence type="predicted"/>
<dbReference type="Pfam" id="PF06684">
    <property type="entry name" value="AA_synth"/>
    <property type="match status" value="1"/>
</dbReference>
<sequence>MTEELKIRKLYTVMDEVLSEGDLTLETPIKRAVAIAVIKNPFANSYQDDLSTLSNYGEPLGELLSANALKGLGISDGSEVESYGKAVIVGLKGEIEHGHAIIHPKIGAPFRNAIGGADKARAVIPSTGKIGGPGTSIDVPVHYKDSEWVVTHADTITVMVPDAPYEDEILVALAITTGGRPNARIPGLQKEAVL</sequence>
<keyword evidence="2" id="KW-1185">Reference proteome</keyword>
<name>A0A429Y786_9BACI</name>
<dbReference type="OrthoDB" id="9803312at2"/>
<dbReference type="SUPFAM" id="SSF160519">
    <property type="entry name" value="BB2672-like"/>
    <property type="match status" value="1"/>
</dbReference>
<gene>
    <name evidence="1" type="ORF">D4T97_002030</name>
</gene>
<dbReference type="Gene3D" id="3.30.1330.110">
    <property type="entry name" value="BB2672"/>
    <property type="match status" value="1"/>
</dbReference>
<dbReference type="EMBL" id="QYTV02000001">
    <property type="protein sequence ID" value="RST77291.1"/>
    <property type="molecule type" value="Genomic_DNA"/>
</dbReference>
<evidence type="ECO:0000313" key="1">
    <source>
        <dbReference type="EMBL" id="RST77291.1"/>
    </source>
</evidence>
<dbReference type="RefSeq" id="WP_126047153.1">
    <property type="nucleotide sequence ID" value="NZ_QYTV02000001.1"/>
</dbReference>
<dbReference type="InterPro" id="IPR035936">
    <property type="entry name" value="BB2672"/>
</dbReference>
<dbReference type="AlphaFoldDB" id="A0A429Y786"/>